<name>A0A9P6IFH8_9PEZI</name>
<dbReference type="GeneID" id="62158927"/>
<keyword evidence="3 6" id="KW-1133">Transmembrane helix</keyword>
<dbReference type="InterPro" id="IPR036259">
    <property type="entry name" value="MFS_trans_sf"/>
</dbReference>
<protein>
    <submittedName>
        <fullName evidence="7">Major facilitator superfamily transporter</fullName>
    </submittedName>
</protein>
<gene>
    <name evidence="7" type="ORF">CkaCkLH20_03134</name>
</gene>
<evidence type="ECO:0000256" key="2">
    <source>
        <dbReference type="ARBA" id="ARBA00022692"/>
    </source>
</evidence>
<feature type="compositionally biased region" description="Basic and acidic residues" evidence="5">
    <location>
        <begin position="260"/>
        <end position="277"/>
    </location>
</feature>
<evidence type="ECO:0000256" key="5">
    <source>
        <dbReference type="SAM" id="MobiDB-lite"/>
    </source>
</evidence>
<feature type="transmembrane region" description="Helical" evidence="6">
    <location>
        <begin position="409"/>
        <end position="429"/>
    </location>
</feature>
<feature type="transmembrane region" description="Helical" evidence="6">
    <location>
        <begin position="324"/>
        <end position="347"/>
    </location>
</feature>
<dbReference type="AlphaFoldDB" id="A0A9P6IFH8"/>
<feature type="transmembrane region" description="Helical" evidence="6">
    <location>
        <begin position="97"/>
        <end position="115"/>
    </location>
</feature>
<reference evidence="7" key="2">
    <citation type="submission" date="2020-11" db="EMBL/GenBank/DDBJ databases">
        <title>Whole genome sequencing of Colletotrichum sp.</title>
        <authorList>
            <person name="Li H."/>
        </authorList>
    </citation>
    <scope>NUCLEOTIDE SEQUENCE</scope>
    <source>
        <strain evidence="7">CkLH20</strain>
    </source>
</reference>
<evidence type="ECO:0000256" key="3">
    <source>
        <dbReference type="ARBA" id="ARBA00022989"/>
    </source>
</evidence>
<dbReference type="InterPro" id="IPR011701">
    <property type="entry name" value="MFS"/>
</dbReference>
<feature type="compositionally biased region" description="Polar residues" evidence="5">
    <location>
        <begin position="245"/>
        <end position="259"/>
    </location>
</feature>
<keyword evidence="8" id="KW-1185">Reference proteome</keyword>
<dbReference type="Proteomes" id="UP000781932">
    <property type="component" value="Unassembled WGS sequence"/>
</dbReference>
<dbReference type="PANTHER" id="PTHR23502">
    <property type="entry name" value="MAJOR FACILITATOR SUPERFAMILY"/>
    <property type="match status" value="1"/>
</dbReference>
<organism evidence="7 8">
    <name type="scientific">Colletotrichum karsti</name>
    <dbReference type="NCBI Taxonomy" id="1095194"/>
    <lineage>
        <taxon>Eukaryota</taxon>
        <taxon>Fungi</taxon>
        <taxon>Dikarya</taxon>
        <taxon>Ascomycota</taxon>
        <taxon>Pezizomycotina</taxon>
        <taxon>Sordariomycetes</taxon>
        <taxon>Hypocreomycetidae</taxon>
        <taxon>Glomerellales</taxon>
        <taxon>Glomerellaceae</taxon>
        <taxon>Colletotrichum</taxon>
        <taxon>Colletotrichum boninense species complex</taxon>
    </lineage>
</organism>
<dbReference type="OrthoDB" id="5215911at2759"/>
<feature type="transmembrane region" description="Helical" evidence="6">
    <location>
        <begin position="504"/>
        <end position="526"/>
    </location>
</feature>
<dbReference type="EMBL" id="JAATWM020000007">
    <property type="protein sequence ID" value="KAF9879591.1"/>
    <property type="molecule type" value="Genomic_DNA"/>
</dbReference>
<dbReference type="GO" id="GO:0005886">
    <property type="term" value="C:plasma membrane"/>
    <property type="evidence" value="ECO:0007669"/>
    <property type="project" value="TreeGrafter"/>
</dbReference>
<comment type="subcellular location">
    <subcellularLocation>
        <location evidence="1">Membrane</location>
        <topology evidence="1">Multi-pass membrane protein</topology>
    </subcellularLocation>
</comment>
<evidence type="ECO:0000256" key="1">
    <source>
        <dbReference type="ARBA" id="ARBA00004141"/>
    </source>
</evidence>
<reference evidence="7" key="1">
    <citation type="submission" date="2020-03" db="EMBL/GenBank/DDBJ databases">
        <authorList>
            <person name="He L."/>
        </authorList>
    </citation>
    <scope>NUCLEOTIDE SEQUENCE</scope>
    <source>
        <strain evidence="7">CkLH20</strain>
    </source>
</reference>
<evidence type="ECO:0000313" key="7">
    <source>
        <dbReference type="EMBL" id="KAF9879591.1"/>
    </source>
</evidence>
<dbReference type="GO" id="GO:0022857">
    <property type="term" value="F:transmembrane transporter activity"/>
    <property type="evidence" value="ECO:0007669"/>
    <property type="project" value="InterPro"/>
</dbReference>
<dbReference type="Pfam" id="PF07690">
    <property type="entry name" value="MFS_1"/>
    <property type="match status" value="1"/>
</dbReference>
<dbReference type="SUPFAM" id="SSF103473">
    <property type="entry name" value="MFS general substrate transporter"/>
    <property type="match status" value="1"/>
</dbReference>
<feature type="transmembrane region" description="Helical" evidence="6">
    <location>
        <begin position="215"/>
        <end position="235"/>
    </location>
</feature>
<evidence type="ECO:0000256" key="4">
    <source>
        <dbReference type="ARBA" id="ARBA00023136"/>
    </source>
</evidence>
<evidence type="ECO:0000313" key="8">
    <source>
        <dbReference type="Proteomes" id="UP000781932"/>
    </source>
</evidence>
<keyword evidence="4 6" id="KW-0472">Membrane</keyword>
<feature type="transmembrane region" description="Helical" evidence="6">
    <location>
        <begin position="127"/>
        <end position="144"/>
    </location>
</feature>
<comment type="caution">
    <text evidence="7">The sequence shown here is derived from an EMBL/GenBank/DDBJ whole genome shotgun (WGS) entry which is preliminary data.</text>
</comment>
<dbReference type="PANTHER" id="PTHR23502:SF30">
    <property type="entry name" value="TRANSPORTER, PUTATIVE (AFU_ORTHOLOGUE AFUA_8G04702)-RELATED"/>
    <property type="match status" value="1"/>
</dbReference>
<feature type="transmembrane region" description="Helical" evidence="6">
    <location>
        <begin position="59"/>
        <end position="77"/>
    </location>
</feature>
<feature type="transmembrane region" description="Helical" evidence="6">
    <location>
        <begin position="156"/>
        <end position="179"/>
    </location>
</feature>
<feature type="transmembrane region" description="Helical" evidence="6">
    <location>
        <begin position="186"/>
        <end position="209"/>
    </location>
</feature>
<accession>A0A9P6IFH8</accession>
<feature type="region of interest" description="Disordered" evidence="5">
    <location>
        <begin position="245"/>
        <end position="277"/>
    </location>
</feature>
<feature type="transmembrane region" description="Helical" evidence="6">
    <location>
        <begin position="367"/>
        <end position="388"/>
    </location>
</feature>
<dbReference type="Gene3D" id="1.20.1250.20">
    <property type="entry name" value="MFS general substrate transporter like domains"/>
    <property type="match status" value="1"/>
</dbReference>
<keyword evidence="2 6" id="KW-0812">Transmembrane</keyword>
<sequence length="551" mass="60622">MANDAALEVPIPGTIQLIDADGAVRSKHSNTANSNDIILVPTPSDDPEDPLNWSYRRKLLSTSCVVIYTLMIVLPSTTVYSVTKPISAATSLSIDNLITGLGVMFLFAGWACIPWQAVALQYGKRPIYLVSMAGIIIIMALAPRCTTPSLYLANKILHGIFTAPVESLCEISITDVWFIHERPRYLSLYGFALAFAGKLAPTLAGFINYGQGWEWTLYWSSIWAAIAFVYCFFLMEETNYDRTTTSTESGLTAGAPSSHSDGEGKCPEKSDKASCHPDTKTLASTDVEAGQVCMAKKTYLQKLSIWPESRPNRLLPVMWGPIRFFSYPVVVYAGLMYGANGLVWSSIMNSTAGTLYPEKYGFSTAEIALAYLGGTVGVIVGAMYCGKLGEVLVVRLARRNNGVSEPEHILWTFMASLILVPFSLILWGLGGTYNIHWFGMVFAQFTLSISNAIACPMALAYAISAYPELSGELVTTAVIVRNTMSCAINYGITPWIKAQGFRDTFITAAAIGFVWNSSMFFMMWYGKRFRQSSARRYWAAVRRAKEQGMSH</sequence>
<proteinExistence type="predicted"/>
<dbReference type="RefSeq" id="XP_038749052.1">
    <property type="nucleotide sequence ID" value="XM_038885853.1"/>
</dbReference>
<evidence type="ECO:0000256" key="6">
    <source>
        <dbReference type="SAM" id="Phobius"/>
    </source>
</evidence>